<name>A0A512RSQ0_9BACT</name>
<evidence type="ECO:0008006" key="5">
    <source>
        <dbReference type="Google" id="ProtNLM"/>
    </source>
</evidence>
<dbReference type="InterPro" id="IPR035398">
    <property type="entry name" value="Bac_rhamnosid_C"/>
</dbReference>
<dbReference type="PANTHER" id="PTHR34987">
    <property type="entry name" value="C, PUTATIVE (AFU_ORTHOLOGUE AFUA_3G02880)-RELATED"/>
    <property type="match status" value="1"/>
</dbReference>
<dbReference type="AlphaFoldDB" id="A0A512RSQ0"/>
<dbReference type="Pfam" id="PF17389">
    <property type="entry name" value="Bac_rhamnosid6H"/>
    <property type="match status" value="1"/>
</dbReference>
<dbReference type="Gene3D" id="2.60.420.10">
    <property type="entry name" value="Maltose phosphorylase, domain 3"/>
    <property type="match status" value="1"/>
</dbReference>
<dbReference type="InterPro" id="IPR012341">
    <property type="entry name" value="6hp_glycosidase-like_sf"/>
</dbReference>
<accession>A0A512RSQ0</accession>
<dbReference type="InterPro" id="IPR035396">
    <property type="entry name" value="Bac_rhamnosid6H"/>
</dbReference>
<evidence type="ECO:0000259" key="2">
    <source>
        <dbReference type="Pfam" id="PF17390"/>
    </source>
</evidence>
<dbReference type="PANTHER" id="PTHR34987:SF6">
    <property type="entry name" value="ALPHA-L-RHAMNOSIDASE SIX-HAIRPIN GLYCOSIDASE DOMAIN-CONTAINING PROTEIN"/>
    <property type="match status" value="1"/>
</dbReference>
<feature type="domain" description="Alpha-L-rhamnosidase C-terminal" evidence="2">
    <location>
        <begin position="531"/>
        <end position="591"/>
    </location>
</feature>
<dbReference type="Gene3D" id="2.60.120.260">
    <property type="entry name" value="Galactose-binding domain-like"/>
    <property type="match status" value="1"/>
</dbReference>
<gene>
    <name evidence="3" type="ORF">CCY01nite_49880</name>
</gene>
<evidence type="ECO:0000313" key="4">
    <source>
        <dbReference type="Proteomes" id="UP000321436"/>
    </source>
</evidence>
<dbReference type="Pfam" id="PF17390">
    <property type="entry name" value="Bac_rhamnosid_C"/>
    <property type="match status" value="1"/>
</dbReference>
<dbReference type="SUPFAM" id="SSF48208">
    <property type="entry name" value="Six-hairpin glycosidases"/>
    <property type="match status" value="1"/>
</dbReference>
<evidence type="ECO:0000259" key="1">
    <source>
        <dbReference type="Pfam" id="PF17389"/>
    </source>
</evidence>
<dbReference type="InterPro" id="IPR008928">
    <property type="entry name" value="6-hairpin_glycosidase_sf"/>
</dbReference>
<sequence>MQDDNLPVSAYFGDMKSLFSLVLVFTAMQLHAQQLPPVFGANTKAHTPQLTRTYLTPQRIVWESGAAHAQHLLAQRNGQADLSNRNMCTLEKTGSGILLDFGREIHGGLQLITGIYKGNKPVKVRIRFGESVSEAMSDIGGEKNATNDHAMRDMIVEVPWLGSLEVGNTGFRFVRIDLVEENASLPLKEVNAIFVYRDLPYKGSFHCSDTLLNKIWLTGAYTVHLNMQDYLWDGIKRDRLVWVGDLHPEVSTISAVFGEQDVVTKSLDLARDITPLPQYMNGIGAYSMWWVLLHRDWYLHTGNIRYLREQSTYLKGLLELLISKIGPDNREKLDGGSMRFLDWPSSGNEPAIHAGLHAMMVMTLNAGAELSKVLGDAATARQCTEAVARLRQHVPDPNRSKQAAALLALSGLAPAEKMNREVIEVDSMRRYSTFFGYYMLQAKAKAGDYPGALRDIRRYWGGMLDLGATTFWEDFNMDWIPNAARIDEPVPADMKDVHGDYGAHCYIGLRHSLCHGWASGPTAWLTEHVLGIKVTAPGCKVIHVTPHLGDLAFAEGTFPTPYGIVSVKHTKLPDGKVRSTVKGPKEVKIIVAK</sequence>
<evidence type="ECO:0000313" key="3">
    <source>
        <dbReference type="EMBL" id="GEP98728.1"/>
    </source>
</evidence>
<protein>
    <recommendedName>
        <fullName evidence="5">Alpha-L-rhamnosidase</fullName>
    </recommendedName>
</protein>
<dbReference type="Gene3D" id="1.50.10.10">
    <property type="match status" value="1"/>
</dbReference>
<keyword evidence="4" id="KW-1185">Reference proteome</keyword>
<proteinExistence type="predicted"/>
<comment type="caution">
    <text evidence="3">The sequence shown here is derived from an EMBL/GenBank/DDBJ whole genome shotgun (WGS) entry which is preliminary data.</text>
</comment>
<dbReference type="Proteomes" id="UP000321436">
    <property type="component" value="Unassembled WGS sequence"/>
</dbReference>
<organism evidence="3 4">
    <name type="scientific">Chitinophaga cymbidii</name>
    <dbReference type="NCBI Taxonomy" id="1096750"/>
    <lineage>
        <taxon>Bacteria</taxon>
        <taxon>Pseudomonadati</taxon>
        <taxon>Bacteroidota</taxon>
        <taxon>Chitinophagia</taxon>
        <taxon>Chitinophagales</taxon>
        <taxon>Chitinophagaceae</taxon>
        <taxon>Chitinophaga</taxon>
    </lineage>
</organism>
<dbReference type="GO" id="GO:0005975">
    <property type="term" value="P:carbohydrate metabolic process"/>
    <property type="evidence" value="ECO:0007669"/>
    <property type="project" value="InterPro"/>
</dbReference>
<dbReference type="EMBL" id="BKAU01000007">
    <property type="protein sequence ID" value="GEP98728.1"/>
    <property type="molecule type" value="Genomic_DNA"/>
</dbReference>
<feature type="domain" description="Alpha-L-rhamnosidase six-hairpin glycosidase" evidence="1">
    <location>
        <begin position="202"/>
        <end position="392"/>
    </location>
</feature>
<reference evidence="3 4" key="1">
    <citation type="submission" date="2019-07" db="EMBL/GenBank/DDBJ databases">
        <title>Whole genome shotgun sequence of Chitinophaga cymbidii NBRC 109752.</title>
        <authorList>
            <person name="Hosoyama A."/>
            <person name="Uohara A."/>
            <person name="Ohji S."/>
            <person name="Ichikawa N."/>
        </authorList>
    </citation>
    <scope>NUCLEOTIDE SEQUENCE [LARGE SCALE GENOMIC DNA]</scope>
    <source>
        <strain evidence="3 4">NBRC 109752</strain>
    </source>
</reference>